<proteinExistence type="predicted"/>
<dbReference type="InterPro" id="IPR041685">
    <property type="entry name" value="AAA_GajA/Old/RecF-like"/>
</dbReference>
<keyword evidence="3" id="KW-0540">Nuclease</keyword>
<dbReference type="Pfam" id="PF13175">
    <property type="entry name" value="AAA_15"/>
    <property type="match status" value="1"/>
</dbReference>
<dbReference type="PANTHER" id="PTHR43581">
    <property type="entry name" value="ATP/GTP PHOSPHATASE"/>
    <property type="match status" value="1"/>
</dbReference>
<evidence type="ECO:0000259" key="2">
    <source>
        <dbReference type="Pfam" id="PF20469"/>
    </source>
</evidence>
<feature type="domain" description="Endonuclease GajA/Old nuclease/RecF-like AAA" evidence="1">
    <location>
        <begin position="1"/>
        <end position="359"/>
    </location>
</feature>
<evidence type="ECO:0000313" key="3">
    <source>
        <dbReference type="EMBL" id="OOF32934.1"/>
    </source>
</evidence>
<dbReference type="PANTHER" id="PTHR43581:SF2">
    <property type="entry name" value="EXCINUCLEASE ATPASE SUBUNIT"/>
    <property type="match status" value="1"/>
</dbReference>
<dbReference type="GO" id="GO:0004519">
    <property type="term" value="F:endonuclease activity"/>
    <property type="evidence" value="ECO:0007669"/>
    <property type="project" value="UniProtKB-KW"/>
</dbReference>
<reference evidence="4" key="1">
    <citation type="submission" date="2017-01" db="EMBL/GenBank/DDBJ databases">
        <title>Draft genome of the species Salinivibrio costicola subsp. alcaliphilus.</title>
        <authorList>
            <person name="Lopez-Hermoso C."/>
            <person name="De La Haba R."/>
            <person name="Sanchez-Porro C."/>
            <person name="Ventosa A."/>
        </authorList>
    </citation>
    <scope>NUCLEOTIDE SEQUENCE [LARGE SCALE GENOMIC DNA]</scope>
    <source>
        <strain evidence="4">CBH448</strain>
    </source>
</reference>
<keyword evidence="3" id="KW-0378">Hydrolase</keyword>
<dbReference type="Proteomes" id="UP000189431">
    <property type="component" value="Unassembled WGS sequence"/>
</dbReference>
<protein>
    <submittedName>
        <fullName evidence="3">ATP-dependent endonuclease</fullName>
    </submittedName>
</protein>
<keyword evidence="3" id="KW-0255">Endonuclease</keyword>
<organism evidence="3 4">
    <name type="scientific">Salinivibrio costicola subsp. alcaliphilus</name>
    <dbReference type="NCBI Taxonomy" id="272773"/>
    <lineage>
        <taxon>Bacteria</taxon>
        <taxon>Pseudomonadati</taxon>
        <taxon>Pseudomonadota</taxon>
        <taxon>Gammaproteobacteria</taxon>
        <taxon>Vibrionales</taxon>
        <taxon>Vibrionaceae</taxon>
        <taxon>Salinivibrio</taxon>
    </lineage>
</organism>
<evidence type="ECO:0000313" key="4">
    <source>
        <dbReference type="Proteomes" id="UP000189431"/>
    </source>
</evidence>
<dbReference type="RefSeq" id="WP_077670049.1">
    <property type="nucleotide sequence ID" value="NZ_MUFR01000048.1"/>
</dbReference>
<sequence length="565" mass="63918">MYIRKLIIKNYCSFRFFEAQLQQLTVVIGENDTGKTNFFTALSLPLSGNQIDFNQKRLSVSDINKDAVIDFLTSIVNDDAEKNQLQKIPKVSVTVEFADPKNAYETALLAKWIVADGDEETYKIRYDFKPKDDKDLLEVVKKSLAGKALEDINWFTLPVELYDYQIVSVNNEKPIAYSDLKHVSVHSINAERDDFSESSSMKSNSIFTKLLMNTLNDDDKGQINTAYSEFFSAIEKTETFDKIIGTNEDFENYDSIIKQLECTPNLPNLKNILSNITLKYGNEFLYQKGLGQRNLIYILILFAYYKSCGDTFNLCCIEEPEAHLSVNNLRLVRDFIEKSSSNSGSLVQTIISTHNPSIINKLKISNVLAFTGEKAISLSDTPTKLVDYLRKRPNFDILKLLFANKVILVEGPTEELLISTYLSKKTALNDIDIIPIGQRGYATFLDIWLALNKDNQNKKIGVIRDFDNSDAAKARHDAYDAAHENVTVRTTRNYTLEIDLVEAEENLALLNDLFEMDGGLKEVSDHMINGKTARMLDVCDAMVDEESPLDIKLPSHIAEVVEALS</sequence>
<dbReference type="Pfam" id="PF20469">
    <property type="entry name" value="OLD-like_TOPRIM"/>
    <property type="match status" value="1"/>
</dbReference>
<keyword evidence="4" id="KW-1185">Reference proteome</keyword>
<dbReference type="InterPro" id="IPR051396">
    <property type="entry name" value="Bact_Antivir_Def_Nuclease"/>
</dbReference>
<dbReference type="SUPFAM" id="SSF52540">
    <property type="entry name" value="P-loop containing nucleoside triphosphate hydrolases"/>
    <property type="match status" value="1"/>
</dbReference>
<feature type="domain" description="OLD protein-like TOPRIM" evidence="2">
    <location>
        <begin position="401"/>
        <end position="452"/>
    </location>
</feature>
<dbReference type="Gene3D" id="3.40.50.300">
    <property type="entry name" value="P-loop containing nucleotide triphosphate hydrolases"/>
    <property type="match status" value="1"/>
</dbReference>
<dbReference type="EMBL" id="MUFR01000048">
    <property type="protein sequence ID" value="OOF32934.1"/>
    <property type="molecule type" value="Genomic_DNA"/>
</dbReference>
<dbReference type="InterPro" id="IPR034139">
    <property type="entry name" value="TOPRIM_OLD"/>
</dbReference>
<gene>
    <name evidence="3" type="ORF">BZJ21_13510</name>
</gene>
<dbReference type="InterPro" id="IPR027417">
    <property type="entry name" value="P-loop_NTPase"/>
</dbReference>
<evidence type="ECO:0000259" key="1">
    <source>
        <dbReference type="Pfam" id="PF13175"/>
    </source>
</evidence>
<comment type="caution">
    <text evidence="3">The sequence shown here is derived from an EMBL/GenBank/DDBJ whole genome shotgun (WGS) entry which is preliminary data.</text>
</comment>
<dbReference type="CDD" id="cd01026">
    <property type="entry name" value="TOPRIM_OLD"/>
    <property type="match status" value="1"/>
</dbReference>
<accession>A0ABX3KNA5</accession>
<name>A0ABX3KNA5_SALCS</name>